<reference evidence="11 12" key="1">
    <citation type="submission" date="2020-07" db="EMBL/GenBank/DDBJ databases">
        <authorList>
            <person name="Li M."/>
        </authorList>
    </citation>
    <scope>NUCLEOTIDE SEQUENCE [LARGE SCALE GENOMIC DNA]</scope>
    <source>
        <strain evidence="11 12">DSM 23284</strain>
    </source>
</reference>
<feature type="transmembrane region" description="Helical" evidence="9">
    <location>
        <begin position="162"/>
        <end position="188"/>
    </location>
</feature>
<evidence type="ECO:0000259" key="10">
    <source>
        <dbReference type="Pfam" id="PF01618"/>
    </source>
</evidence>
<dbReference type="Pfam" id="PF01618">
    <property type="entry name" value="MotA_ExbB"/>
    <property type="match status" value="1"/>
</dbReference>
<comment type="subcellular location">
    <subcellularLocation>
        <location evidence="1">Cell membrane</location>
        <topology evidence="1">Multi-pass membrane protein</topology>
    </subcellularLocation>
    <subcellularLocation>
        <location evidence="8">Membrane</location>
        <topology evidence="8">Multi-pass membrane protein</topology>
    </subcellularLocation>
</comment>
<feature type="transmembrane region" description="Helical" evidence="9">
    <location>
        <begin position="121"/>
        <end position="142"/>
    </location>
</feature>
<dbReference type="PANTHER" id="PTHR30625:SF15">
    <property type="entry name" value="BIOPOLYMER TRANSPORT PROTEIN EXBB"/>
    <property type="match status" value="1"/>
</dbReference>
<keyword evidence="5 8" id="KW-0653">Protein transport</keyword>
<evidence type="ECO:0000256" key="6">
    <source>
        <dbReference type="ARBA" id="ARBA00022989"/>
    </source>
</evidence>
<dbReference type="EMBL" id="JACEON010000015">
    <property type="protein sequence ID" value="MBA4613084.1"/>
    <property type="molecule type" value="Genomic_DNA"/>
</dbReference>
<keyword evidence="4 9" id="KW-0812">Transmembrane</keyword>
<comment type="similarity">
    <text evidence="8">Belongs to the exbB/tolQ family.</text>
</comment>
<sequence length="233" mass="24351">MSAPDLLQPILALIDLGGPVVALLAGLSVIALALLMLKLGQFLQARVGRPARARAAVLHWSHGRRGDAWRALSGATSAAEEAVAMAMRFAERPEGDKARIEEDIARVAGERFHQLGRGLKALDSIAQIAPLLGLFGTVLGMIEAFQQLQLAGNAVDPSALAGGIWVALLTTAAGLAVAMPVSLAVTYLEERLESERVAVETLPMAILLHGVGSPALPLADEVPTIAPRVAHAH</sequence>
<keyword evidence="2 8" id="KW-0813">Transport</keyword>
<dbReference type="GO" id="GO:0005886">
    <property type="term" value="C:plasma membrane"/>
    <property type="evidence" value="ECO:0007669"/>
    <property type="project" value="UniProtKB-SubCell"/>
</dbReference>
<gene>
    <name evidence="11" type="ORF">H1W37_15590</name>
</gene>
<keyword evidence="3" id="KW-1003">Cell membrane</keyword>
<dbReference type="AlphaFoldDB" id="A0A838Y1J2"/>
<dbReference type="Proteomes" id="UP000559404">
    <property type="component" value="Unassembled WGS sequence"/>
</dbReference>
<proteinExistence type="inferred from homology"/>
<protein>
    <submittedName>
        <fullName evidence="11">MotA/TolQ/ExbB proton channel family protein</fullName>
    </submittedName>
</protein>
<feature type="domain" description="MotA/TolQ/ExbB proton channel" evidence="10">
    <location>
        <begin position="92"/>
        <end position="198"/>
    </location>
</feature>
<keyword evidence="7 9" id="KW-0472">Membrane</keyword>
<feature type="transmembrane region" description="Helical" evidence="9">
    <location>
        <begin position="20"/>
        <end position="39"/>
    </location>
</feature>
<reference evidence="11 12" key="2">
    <citation type="submission" date="2020-08" db="EMBL/GenBank/DDBJ databases">
        <title>Stappia taiwanensis sp. nov., isolated from a coastal thermal spring.</title>
        <authorList>
            <person name="Kampfer P."/>
        </authorList>
    </citation>
    <scope>NUCLEOTIDE SEQUENCE [LARGE SCALE GENOMIC DNA]</scope>
    <source>
        <strain evidence="11 12">DSM 23284</strain>
    </source>
</reference>
<name>A0A838Y1J2_9HYPH</name>
<organism evidence="11 12">
    <name type="scientific">Stappia taiwanensis</name>
    <dbReference type="NCBI Taxonomy" id="992267"/>
    <lineage>
        <taxon>Bacteria</taxon>
        <taxon>Pseudomonadati</taxon>
        <taxon>Pseudomonadota</taxon>
        <taxon>Alphaproteobacteria</taxon>
        <taxon>Hyphomicrobiales</taxon>
        <taxon>Stappiaceae</taxon>
        <taxon>Stappia</taxon>
    </lineage>
</organism>
<evidence type="ECO:0000256" key="9">
    <source>
        <dbReference type="SAM" id="Phobius"/>
    </source>
</evidence>
<dbReference type="InterPro" id="IPR002898">
    <property type="entry name" value="MotA_ExbB_proton_chnl"/>
</dbReference>
<evidence type="ECO:0000313" key="12">
    <source>
        <dbReference type="Proteomes" id="UP000559404"/>
    </source>
</evidence>
<evidence type="ECO:0000256" key="3">
    <source>
        <dbReference type="ARBA" id="ARBA00022475"/>
    </source>
</evidence>
<keyword evidence="6 9" id="KW-1133">Transmembrane helix</keyword>
<dbReference type="InterPro" id="IPR050790">
    <property type="entry name" value="ExbB/TolQ_transport"/>
</dbReference>
<dbReference type="GO" id="GO:0017038">
    <property type="term" value="P:protein import"/>
    <property type="evidence" value="ECO:0007669"/>
    <property type="project" value="TreeGrafter"/>
</dbReference>
<dbReference type="RefSeq" id="WP_181761275.1">
    <property type="nucleotide sequence ID" value="NZ_BMCR01000007.1"/>
</dbReference>
<keyword evidence="12" id="KW-1185">Reference proteome</keyword>
<evidence type="ECO:0000256" key="4">
    <source>
        <dbReference type="ARBA" id="ARBA00022692"/>
    </source>
</evidence>
<evidence type="ECO:0000256" key="2">
    <source>
        <dbReference type="ARBA" id="ARBA00022448"/>
    </source>
</evidence>
<evidence type="ECO:0000256" key="7">
    <source>
        <dbReference type="ARBA" id="ARBA00023136"/>
    </source>
</evidence>
<accession>A0A838Y1J2</accession>
<evidence type="ECO:0000256" key="8">
    <source>
        <dbReference type="RuleBase" id="RU004057"/>
    </source>
</evidence>
<evidence type="ECO:0000256" key="5">
    <source>
        <dbReference type="ARBA" id="ARBA00022927"/>
    </source>
</evidence>
<evidence type="ECO:0000313" key="11">
    <source>
        <dbReference type="EMBL" id="MBA4613084.1"/>
    </source>
</evidence>
<dbReference type="PANTHER" id="PTHR30625">
    <property type="entry name" value="PROTEIN TOLQ"/>
    <property type="match status" value="1"/>
</dbReference>
<evidence type="ECO:0000256" key="1">
    <source>
        <dbReference type="ARBA" id="ARBA00004651"/>
    </source>
</evidence>
<comment type="caution">
    <text evidence="11">The sequence shown here is derived from an EMBL/GenBank/DDBJ whole genome shotgun (WGS) entry which is preliminary data.</text>
</comment>